<dbReference type="Proteomes" id="UP000319557">
    <property type="component" value="Chromosome"/>
</dbReference>
<feature type="transmembrane region" description="Helical" evidence="1">
    <location>
        <begin position="92"/>
        <end position="112"/>
    </location>
</feature>
<dbReference type="EMBL" id="CP036261">
    <property type="protein sequence ID" value="QDS89333.1"/>
    <property type="molecule type" value="Genomic_DNA"/>
</dbReference>
<dbReference type="PANTHER" id="PTHR19353:SF73">
    <property type="entry name" value="FATTY ACID DESATURASE"/>
    <property type="match status" value="1"/>
</dbReference>
<dbReference type="Pfam" id="PF00487">
    <property type="entry name" value="FA_desaturase"/>
    <property type="match status" value="1"/>
</dbReference>
<dbReference type="GO" id="GO:0016717">
    <property type="term" value="F:oxidoreductase activity, acting on paired donors, with oxidation of a pair of donors resulting in the reduction of molecular oxygen to two molecules of water"/>
    <property type="evidence" value="ECO:0007669"/>
    <property type="project" value="TreeGrafter"/>
</dbReference>
<dbReference type="KEGG" id="ruv:EC9_35320"/>
<accession>A0A517M380</accession>
<keyword evidence="3" id="KW-0560">Oxidoreductase</keyword>
<dbReference type="EC" id="1.14.19.-" evidence="3"/>
<keyword evidence="1" id="KW-1133">Transmembrane helix</keyword>
<protein>
    <submittedName>
        <fullName evidence="3">Fatty acid desaturase</fullName>
        <ecNumber evidence="3">1.14.19.-</ecNumber>
    </submittedName>
</protein>
<feature type="domain" description="Fatty acid desaturase" evidence="2">
    <location>
        <begin position="58"/>
        <end position="300"/>
    </location>
</feature>
<dbReference type="GO" id="GO:0006629">
    <property type="term" value="P:lipid metabolic process"/>
    <property type="evidence" value="ECO:0007669"/>
    <property type="project" value="InterPro"/>
</dbReference>
<keyword evidence="4" id="KW-1185">Reference proteome</keyword>
<keyword evidence="1" id="KW-0812">Transmembrane</keyword>
<dbReference type="RefSeq" id="WP_145346993.1">
    <property type="nucleotide sequence ID" value="NZ_CP036261.1"/>
</dbReference>
<dbReference type="InterPro" id="IPR005804">
    <property type="entry name" value="FA_desaturase_dom"/>
</dbReference>
<dbReference type="AlphaFoldDB" id="A0A517M380"/>
<feature type="transmembrane region" description="Helical" evidence="1">
    <location>
        <begin position="212"/>
        <end position="231"/>
    </location>
</feature>
<keyword evidence="1" id="KW-0472">Membrane</keyword>
<evidence type="ECO:0000313" key="3">
    <source>
        <dbReference type="EMBL" id="QDS89333.1"/>
    </source>
</evidence>
<name>A0A517M380_9BACT</name>
<dbReference type="PANTHER" id="PTHR19353">
    <property type="entry name" value="FATTY ACID DESATURASE 2"/>
    <property type="match status" value="1"/>
</dbReference>
<evidence type="ECO:0000259" key="2">
    <source>
        <dbReference type="Pfam" id="PF00487"/>
    </source>
</evidence>
<proteinExistence type="predicted"/>
<reference evidence="3 4" key="1">
    <citation type="submission" date="2019-02" db="EMBL/GenBank/DDBJ databases">
        <title>Deep-cultivation of Planctomycetes and their phenomic and genomic characterization uncovers novel biology.</title>
        <authorList>
            <person name="Wiegand S."/>
            <person name="Jogler M."/>
            <person name="Boedeker C."/>
            <person name="Pinto D."/>
            <person name="Vollmers J."/>
            <person name="Rivas-Marin E."/>
            <person name="Kohn T."/>
            <person name="Peeters S.H."/>
            <person name="Heuer A."/>
            <person name="Rast P."/>
            <person name="Oberbeckmann S."/>
            <person name="Bunk B."/>
            <person name="Jeske O."/>
            <person name="Meyerdierks A."/>
            <person name="Storesund J.E."/>
            <person name="Kallscheuer N."/>
            <person name="Luecker S."/>
            <person name="Lage O.M."/>
            <person name="Pohl T."/>
            <person name="Merkel B.J."/>
            <person name="Hornburger P."/>
            <person name="Mueller R.-W."/>
            <person name="Bruemmer F."/>
            <person name="Labrenz M."/>
            <person name="Spormann A.M."/>
            <person name="Op den Camp H."/>
            <person name="Overmann J."/>
            <person name="Amann R."/>
            <person name="Jetten M.S.M."/>
            <person name="Mascher T."/>
            <person name="Medema M.H."/>
            <person name="Devos D.P."/>
            <person name="Kaster A.-K."/>
            <person name="Ovreas L."/>
            <person name="Rohde M."/>
            <person name="Galperin M.Y."/>
            <person name="Jogler C."/>
        </authorList>
    </citation>
    <scope>NUCLEOTIDE SEQUENCE [LARGE SCALE GENOMIC DNA]</scope>
    <source>
        <strain evidence="3 4">EC9</strain>
    </source>
</reference>
<dbReference type="InterPro" id="IPR012171">
    <property type="entry name" value="Fatty_acid_desaturase"/>
</dbReference>
<dbReference type="OrthoDB" id="9769653at2"/>
<organism evidence="3 4">
    <name type="scientific">Rosistilla ulvae</name>
    <dbReference type="NCBI Taxonomy" id="1930277"/>
    <lineage>
        <taxon>Bacteria</taxon>
        <taxon>Pseudomonadati</taxon>
        <taxon>Planctomycetota</taxon>
        <taxon>Planctomycetia</taxon>
        <taxon>Pirellulales</taxon>
        <taxon>Pirellulaceae</taxon>
        <taxon>Rosistilla</taxon>
    </lineage>
</organism>
<dbReference type="GO" id="GO:0016020">
    <property type="term" value="C:membrane"/>
    <property type="evidence" value="ECO:0007669"/>
    <property type="project" value="TreeGrafter"/>
</dbReference>
<sequence>MTFDKTTDQRGDPRSPKQLLIASKEFASEHRLLSWWHLWSTLAVCFALIGVSISDLSLWLRIPASIAVGLVTVRLFIIYHDYQHSAILAKSVLARWIMATYGMLVLAPTSVWKHSHDVHHRKNSQTFGANVGSYPIMTTHAYANALASEKFSYAASRHPLTIVLGYFTVFIWRMCLQAFISNPREHFDGGVAILLHVALAIGLLMFGVDVMMLGLIVPLFVASGLGAYLFYAQHNYPSAKMHPSSEWSHVDAALQSSSFIPMNPVMNWFTGNIGYHHVHHLNARIPFYRLPEAMAALPELQTPGVTTLRPGDIAACLRLKLWCPDQEKFVGFNGM</sequence>
<evidence type="ECO:0000313" key="4">
    <source>
        <dbReference type="Proteomes" id="UP000319557"/>
    </source>
</evidence>
<feature type="transmembrane region" description="Helical" evidence="1">
    <location>
        <begin position="33"/>
        <end position="53"/>
    </location>
</feature>
<evidence type="ECO:0000256" key="1">
    <source>
        <dbReference type="SAM" id="Phobius"/>
    </source>
</evidence>
<feature type="transmembrane region" description="Helical" evidence="1">
    <location>
        <begin position="160"/>
        <end position="180"/>
    </location>
</feature>
<feature type="transmembrane region" description="Helical" evidence="1">
    <location>
        <begin position="187"/>
        <end position="206"/>
    </location>
</feature>
<gene>
    <name evidence="3" type="primary">des</name>
    <name evidence="3" type="ORF">EC9_35320</name>
</gene>
<feature type="transmembrane region" description="Helical" evidence="1">
    <location>
        <begin position="59"/>
        <end position="80"/>
    </location>
</feature>